<dbReference type="Proteomes" id="UP001165083">
    <property type="component" value="Unassembled WGS sequence"/>
</dbReference>
<gene>
    <name evidence="2" type="ORF">Plil01_001457000</name>
</gene>
<accession>A0A9W7CMY1</accession>
<name>A0A9W7CMY1_9STRA</name>
<dbReference type="AlphaFoldDB" id="A0A9W7CMY1"/>
<keyword evidence="3" id="KW-1185">Reference proteome</keyword>
<dbReference type="EMBL" id="BSXW01001161">
    <property type="protein sequence ID" value="GMF34188.1"/>
    <property type="molecule type" value="Genomic_DNA"/>
</dbReference>
<sequence length="165" mass="18448">MDATAPKGTMQPWKWSNSHLITSILCSLSIWHTVRMPRRDWNRLSSRSVRRYRRLDHSPPCPGPESAGEGSVSGYDPFQILSSNATELKLHARLNSISTAESRKVVTASSNIASKTDLEVEDEMQNRPARALESYQQPAAYFTSGGEQDGEQDHHCNAEPDRLPV</sequence>
<protein>
    <submittedName>
        <fullName evidence="2">Unnamed protein product</fullName>
    </submittedName>
</protein>
<feature type="region of interest" description="Disordered" evidence="1">
    <location>
        <begin position="55"/>
        <end position="76"/>
    </location>
</feature>
<organism evidence="2 3">
    <name type="scientific">Phytophthora lilii</name>
    <dbReference type="NCBI Taxonomy" id="2077276"/>
    <lineage>
        <taxon>Eukaryota</taxon>
        <taxon>Sar</taxon>
        <taxon>Stramenopiles</taxon>
        <taxon>Oomycota</taxon>
        <taxon>Peronosporomycetes</taxon>
        <taxon>Peronosporales</taxon>
        <taxon>Peronosporaceae</taxon>
        <taxon>Phytophthora</taxon>
    </lineage>
</organism>
<proteinExistence type="predicted"/>
<comment type="caution">
    <text evidence="2">The sequence shown here is derived from an EMBL/GenBank/DDBJ whole genome shotgun (WGS) entry which is preliminary data.</text>
</comment>
<reference evidence="2" key="1">
    <citation type="submission" date="2023-04" db="EMBL/GenBank/DDBJ databases">
        <title>Phytophthora lilii NBRC 32176.</title>
        <authorList>
            <person name="Ichikawa N."/>
            <person name="Sato H."/>
            <person name="Tonouchi N."/>
        </authorList>
    </citation>
    <scope>NUCLEOTIDE SEQUENCE</scope>
    <source>
        <strain evidence="2">NBRC 32176</strain>
    </source>
</reference>
<evidence type="ECO:0000313" key="3">
    <source>
        <dbReference type="Proteomes" id="UP001165083"/>
    </source>
</evidence>
<evidence type="ECO:0000256" key="1">
    <source>
        <dbReference type="SAM" id="MobiDB-lite"/>
    </source>
</evidence>
<feature type="region of interest" description="Disordered" evidence="1">
    <location>
        <begin position="105"/>
        <end position="165"/>
    </location>
</feature>
<evidence type="ECO:0000313" key="2">
    <source>
        <dbReference type="EMBL" id="GMF34188.1"/>
    </source>
</evidence>
<feature type="compositionally biased region" description="Basic and acidic residues" evidence="1">
    <location>
        <begin position="151"/>
        <end position="165"/>
    </location>
</feature>